<evidence type="ECO:0000256" key="2">
    <source>
        <dbReference type="ARBA" id="ARBA00022670"/>
    </source>
</evidence>
<dbReference type="RefSeq" id="WP_255064519.1">
    <property type="nucleotide sequence ID" value="NZ_JANDBD010000017.1"/>
</dbReference>
<keyword evidence="4" id="KW-0788">Thiol protease</keyword>
<dbReference type="PANTHER" id="PTHR47359">
    <property type="entry name" value="PEPTIDOGLYCAN DL-ENDOPEPTIDASE CWLO"/>
    <property type="match status" value="1"/>
</dbReference>
<dbReference type="EMBL" id="JANDBD010000017">
    <property type="protein sequence ID" value="MCP9276478.1"/>
    <property type="molecule type" value="Genomic_DNA"/>
</dbReference>
<feature type="region of interest" description="Disordered" evidence="5">
    <location>
        <begin position="204"/>
        <end position="228"/>
    </location>
</feature>
<dbReference type="PANTHER" id="PTHR47359:SF3">
    <property type="entry name" value="NLP_P60 DOMAIN-CONTAINING PROTEIN-RELATED"/>
    <property type="match status" value="1"/>
</dbReference>
<dbReference type="PROSITE" id="PS51935">
    <property type="entry name" value="NLPC_P60"/>
    <property type="match status" value="1"/>
</dbReference>
<evidence type="ECO:0000313" key="7">
    <source>
        <dbReference type="EMBL" id="MCP9276478.1"/>
    </source>
</evidence>
<name>A0ABT1MBF5_9MYCO</name>
<proteinExistence type="inferred from homology"/>
<evidence type="ECO:0000256" key="3">
    <source>
        <dbReference type="ARBA" id="ARBA00022801"/>
    </source>
</evidence>
<organism evidence="7 8">
    <name type="scientific">Mycolicibacterium arenosum</name>
    <dbReference type="NCBI Taxonomy" id="2952157"/>
    <lineage>
        <taxon>Bacteria</taxon>
        <taxon>Bacillati</taxon>
        <taxon>Actinomycetota</taxon>
        <taxon>Actinomycetes</taxon>
        <taxon>Mycobacteriales</taxon>
        <taxon>Mycobacteriaceae</taxon>
        <taxon>Mycolicibacterium</taxon>
    </lineage>
</organism>
<evidence type="ECO:0000259" key="6">
    <source>
        <dbReference type="PROSITE" id="PS51935"/>
    </source>
</evidence>
<feature type="region of interest" description="Disordered" evidence="5">
    <location>
        <begin position="1"/>
        <end position="23"/>
    </location>
</feature>
<keyword evidence="8" id="KW-1185">Reference proteome</keyword>
<dbReference type="InterPro" id="IPR000064">
    <property type="entry name" value="NLP_P60_dom"/>
</dbReference>
<feature type="domain" description="NlpC/P60" evidence="6">
    <location>
        <begin position="224"/>
        <end position="351"/>
    </location>
</feature>
<keyword evidence="3" id="KW-0378">Hydrolase</keyword>
<dbReference type="Proteomes" id="UP001651690">
    <property type="component" value="Unassembled WGS sequence"/>
</dbReference>
<comment type="caution">
    <text evidence="7">The sequence shown here is derived from an EMBL/GenBank/DDBJ whole genome shotgun (WGS) entry which is preliminary data.</text>
</comment>
<sequence>MGTARESFGAGASPAATTSDVAVPPTAFGDGAGRAADAFATESAVLDDHVRALSEHDAGGDDQLNAALDAAGNGRGRMDAVIDAAVADVTAMGASTNTPEGRAALIAAIKRHLEDTRGTLDTAAGDAATRAASAGVTAAGYDAVGNPTGTTAPATATPSVMPAMTPMPSMPAMPTMPSTPALPMSGGSLLSGLGGFPLSTLPAVPSQSTAASRPGGAGAPSADGSRGAQVVKRALSQLGVPYSWGGGGDGGPTRGSDGVGFDCSGLVKYAFAGAGVEVPRTTYDLQHAGVAVPPGQARPGDIMLCNYSSPGVPEHVQIVLSGTQTVEAPTRGSTVRIGHWPSGHFEIRRLV</sequence>
<accession>A0ABT1MBF5</accession>
<protein>
    <submittedName>
        <fullName evidence="7">NlpC/P60 family protein</fullName>
    </submittedName>
</protein>
<gene>
    <name evidence="7" type="ORF">NM203_30250</name>
</gene>
<evidence type="ECO:0000256" key="4">
    <source>
        <dbReference type="ARBA" id="ARBA00022807"/>
    </source>
</evidence>
<dbReference type="SUPFAM" id="SSF54001">
    <property type="entry name" value="Cysteine proteinases"/>
    <property type="match status" value="1"/>
</dbReference>
<keyword evidence="2" id="KW-0645">Protease</keyword>
<dbReference type="InterPro" id="IPR051794">
    <property type="entry name" value="PG_Endopeptidase_C40"/>
</dbReference>
<reference evidence="7 8" key="1">
    <citation type="submission" date="2022-06" db="EMBL/GenBank/DDBJ databases">
        <title>Mycolicibacterium sp. CAU 1645 isolated from seawater.</title>
        <authorList>
            <person name="Kim W."/>
        </authorList>
    </citation>
    <scope>NUCLEOTIDE SEQUENCE [LARGE SCALE GENOMIC DNA]</scope>
    <source>
        <strain evidence="7 8">CAU 1645</strain>
    </source>
</reference>
<comment type="similarity">
    <text evidence="1">Belongs to the peptidase C40 family.</text>
</comment>
<evidence type="ECO:0000313" key="8">
    <source>
        <dbReference type="Proteomes" id="UP001651690"/>
    </source>
</evidence>
<feature type="compositionally biased region" description="Low complexity" evidence="5">
    <location>
        <begin position="210"/>
        <end position="228"/>
    </location>
</feature>
<dbReference type="Gene3D" id="3.90.1720.10">
    <property type="entry name" value="endopeptidase domain like (from Nostoc punctiforme)"/>
    <property type="match status" value="1"/>
</dbReference>
<evidence type="ECO:0000256" key="5">
    <source>
        <dbReference type="SAM" id="MobiDB-lite"/>
    </source>
</evidence>
<evidence type="ECO:0000256" key="1">
    <source>
        <dbReference type="ARBA" id="ARBA00007074"/>
    </source>
</evidence>
<dbReference type="Pfam" id="PF00877">
    <property type="entry name" value="NLPC_P60"/>
    <property type="match status" value="1"/>
</dbReference>
<dbReference type="InterPro" id="IPR038765">
    <property type="entry name" value="Papain-like_cys_pep_sf"/>
</dbReference>